<dbReference type="GO" id="GO:0006310">
    <property type="term" value="P:DNA recombination"/>
    <property type="evidence" value="ECO:0007669"/>
    <property type="project" value="UniProtKB-KW"/>
</dbReference>
<dbReference type="Pfam" id="PF14659">
    <property type="entry name" value="Phage_int_SAM_3"/>
    <property type="match status" value="1"/>
</dbReference>
<dbReference type="Proteomes" id="UP000220841">
    <property type="component" value="Unassembled WGS sequence"/>
</dbReference>
<evidence type="ECO:0000256" key="5">
    <source>
        <dbReference type="PROSITE-ProRule" id="PRU01248"/>
    </source>
</evidence>
<accession>A0A2A8H850</accession>
<dbReference type="GO" id="GO:0003677">
    <property type="term" value="F:DNA binding"/>
    <property type="evidence" value="ECO:0007669"/>
    <property type="project" value="UniProtKB-UniRule"/>
</dbReference>
<dbReference type="GO" id="GO:0015074">
    <property type="term" value="P:DNA integration"/>
    <property type="evidence" value="ECO:0007669"/>
    <property type="project" value="UniProtKB-KW"/>
</dbReference>
<dbReference type="CDD" id="cd01189">
    <property type="entry name" value="INT_ICEBs1_C_like"/>
    <property type="match status" value="1"/>
</dbReference>
<proteinExistence type="inferred from homology"/>
<dbReference type="InterPro" id="IPR010998">
    <property type="entry name" value="Integrase_recombinase_N"/>
</dbReference>
<evidence type="ECO:0000256" key="2">
    <source>
        <dbReference type="ARBA" id="ARBA00022908"/>
    </source>
</evidence>
<dbReference type="InterPro" id="IPR050808">
    <property type="entry name" value="Phage_Integrase"/>
</dbReference>
<keyword evidence="4" id="KW-0233">DNA recombination</keyword>
<evidence type="ECO:0000313" key="8">
    <source>
        <dbReference type="EMBL" id="PEP92483.1"/>
    </source>
</evidence>
<keyword evidence="3 5" id="KW-0238">DNA-binding</keyword>
<organism evidence="8 9">
    <name type="scientific">Bacillus toyonensis</name>
    <dbReference type="NCBI Taxonomy" id="155322"/>
    <lineage>
        <taxon>Bacteria</taxon>
        <taxon>Bacillati</taxon>
        <taxon>Bacillota</taxon>
        <taxon>Bacilli</taxon>
        <taxon>Bacillales</taxon>
        <taxon>Bacillaceae</taxon>
        <taxon>Bacillus</taxon>
        <taxon>Bacillus cereus group</taxon>
    </lineage>
</organism>
<dbReference type="InterPro" id="IPR013762">
    <property type="entry name" value="Integrase-like_cat_sf"/>
</dbReference>
<dbReference type="RefSeq" id="WP_098227607.1">
    <property type="nucleotide sequence ID" value="NZ_NUBY01000221.1"/>
</dbReference>
<reference evidence="8 9" key="1">
    <citation type="submission" date="2017-09" db="EMBL/GenBank/DDBJ databases">
        <title>Large-scale bioinformatics analysis of Bacillus genomes uncovers conserved roles of natural products in bacterial physiology.</title>
        <authorList>
            <consortium name="Agbiome Team Llc"/>
            <person name="Bleich R.M."/>
            <person name="Grubbs K.J."/>
            <person name="Santa Maria K.C."/>
            <person name="Allen S.E."/>
            <person name="Farag S."/>
            <person name="Shank E.A."/>
            <person name="Bowers A."/>
        </authorList>
    </citation>
    <scope>NUCLEOTIDE SEQUENCE [LARGE SCALE GENOMIC DNA]</scope>
    <source>
        <strain evidence="8 9">AFS021349</strain>
    </source>
</reference>
<feature type="domain" description="Tyr recombinase" evidence="6">
    <location>
        <begin position="160"/>
        <end position="343"/>
    </location>
</feature>
<dbReference type="PANTHER" id="PTHR30629">
    <property type="entry name" value="PROPHAGE INTEGRASE"/>
    <property type="match status" value="1"/>
</dbReference>
<dbReference type="InterPro" id="IPR002104">
    <property type="entry name" value="Integrase_catalytic"/>
</dbReference>
<evidence type="ECO:0000313" key="9">
    <source>
        <dbReference type="Proteomes" id="UP000220841"/>
    </source>
</evidence>
<dbReference type="Pfam" id="PF14657">
    <property type="entry name" value="Arm-DNA-bind_4"/>
    <property type="match status" value="1"/>
</dbReference>
<dbReference type="PROSITE" id="PS51898">
    <property type="entry name" value="TYR_RECOMBINASE"/>
    <property type="match status" value="1"/>
</dbReference>
<keyword evidence="2" id="KW-0229">DNA integration</keyword>
<dbReference type="EMBL" id="NUBY01000221">
    <property type="protein sequence ID" value="PEP92483.1"/>
    <property type="molecule type" value="Genomic_DNA"/>
</dbReference>
<dbReference type="InterPro" id="IPR044068">
    <property type="entry name" value="CB"/>
</dbReference>
<evidence type="ECO:0000259" key="6">
    <source>
        <dbReference type="PROSITE" id="PS51898"/>
    </source>
</evidence>
<dbReference type="PANTHER" id="PTHR30629:SF2">
    <property type="entry name" value="PROPHAGE INTEGRASE INTS-RELATED"/>
    <property type="match status" value="1"/>
</dbReference>
<comment type="similarity">
    <text evidence="1">Belongs to the 'phage' integrase family.</text>
</comment>
<evidence type="ECO:0000256" key="1">
    <source>
        <dbReference type="ARBA" id="ARBA00008857"/>
    </source>
</evidence>
<gene>
    <name evidence="8" type="ORF">CN585_27290</name>
</gene>
<dbReference type="Gene3D" id="1.10.150.130">
    <property type="match status" value="1"/>
</dbReference>
<protein>
    <submittedName>
        <fullName evidence="8">Site-specific integrase</fullName>
    </submittedName>
</protein>
<dbReference type="InterPro" id="IPR004107">
    <property type="entry name" value="Integrase_SAM-like_N"/>
</dbReference>
<feature type="domain" description="Core-binding (CB)" evidence="7">
    <location>
        <begin position="56"/>
        <end position="138"/>
    </location>
</feature>
<dbReference type="SUPFAM" id="SSF56349">
    <property type="entry name" value="DNA breaking-rejoining enzymes"/>
    <property type="match status" value="1"/>
</dbReference>
<dbReference type="Gene3D" id="1.10.443.10">
    <property type="entry name" value="Intergrase catalytic core"/>
    <property type="match status" value="1"/>
</dbReference>
<dbReference type="AlphaFoldDB" id="A0A2A8H850"/>
<dbReference type="InterPro" id="IPR011010">
    <property type="entry name" value="DNA_brk_join_enz"/>
</dbReference>
<dbReference type="InterPro" id="IPR028259">
    <property type="entry name" value="AP2-like_int_N"/>
</dbReference>
<dbReference type="Pfam" id="PF00589">
    <property type="entry name" value="Phage_integrase"/>
    <property type="match status" value="1"/>
</dbReference>
<evidence type="ECO:0000256" key="4">
    <source>
        <dbReference type="ARBA" id="ARBA00023172"/>
    </source>
</evidence>
<evidence type="ECO:0000259" key="7">
    <source>
        <dbReference type="PROSITE" id="PS51900"/>
    </source>
</evidence>
<evidence type="ECO:0000256" key="3">
    <source>
        <dbReference type="ARBA" id="ARBA00023125"/>
    </source>
</evidence>
<sequence length="355" mass="41589">MPIYKDKERGTYYVKIVYRDYEGNKKQKKKRGFKKKNDAVAWEKEFHKKHNESSDMSFSSLVELYMEDTVHRIRPNTFENKKYVINSRILPFFSKISINEIKPMHIRKWQNSLISQGFSQTYLKTINNQLNAILNFAVKFYGLSANPSKVVGTIGKKQADSMNFWTLGEFNLFYEQLDKEESKVIFSILFWTGIRSGELLGLQWKDIDLLSNTISITKSLQKVNGETVINPPKTPKSKRIIHIPFALSVLIIKYKNKLYKPKHNDFLFDCSKYYVLYELRRGIKKANIKKIRVHDLRHSHASLLIELGYSPLLISERLGHEKIETTLQVYSHLYPNKHDAVAKKLNDLMEQKSSI</sequence>
<dbReference type="PROSITE" id="PS51900">
    <property type="entry name" value="CB"/>
    <property type="match status" value="1"/>
</dbReference>
<comment type="caution">
    <text evidence="8">The sequence shown here is derived from an EMBL/GenBank/DDBJ whole genome shotgun (WGS) entry which is preliminary data.</text>
</comment>
<name>A0A2A8H850_9BACI</name>